<feature type="region of interest" description="Disordered" evidence="9">
    <location>
        <begin position="613"/>
        <end position="635"/>
    </location>
</feature>
<dbReference type="InterPro" id="IPR011009">
    <property type="entry name" value="Kinase-like_dom_sf"/>
</dbReference>
<dbReference type="InterPro" id="IPR050660">
    <property type="entry name" value="NEK_Ser/Thr_kinase"/>
</dbReference>
<dbReference type="PROSITE" id="PS00108">
    <property type="entry name" value="PROTEIN_KINASE_ST"/>
    <property type="match status" value="1"/>
</dbReference>
<evidence type="ECO:0000256" key="1">
    <source>
        <dbReference type="ARBA" id="ARBA00012513"/>
    </source>
</evidence>
<keyword evidence="3" id="KW-0808">Transferase</keyword>
<evidence type="ECO:0000256" key="7">
    <source>
        <dbReference type="ARBA" id="ARBA00047899"/>
    </source>
</evidence>
<evidence type="ECO:0000256" key="9">
    <source>
        <dbReference type="SAM" id="MobiDB-lite"/>
    </source>
</evidence>
<dbReference type="Proteomes" id="UP000235371">
    <property type="component" value="Unassembled WGS sequence"/>
</dbReference>
<proteinExistence type="predicted"/>
<dbReference type="GO" id="GO:0005634">
    <property type="term" value="C:nucleus"/>
    <property type="evidence" value="ECO:0007669"/>
    <property type="project" value="TreeGrafter"/>
</dbReference>
<keyword evidence="6" id="KW-0067">ATP-binding</keyword>
<keyword evidence="12" id="KW-1185">Reference proteome</keyword>
<evidence type="ECO:0000313" key="12">
    <source>
        <dbReference type="Proteomes" id="UP000235371"/>
    </source>
</evidence>
<organism evidence="11 12">
    <name type="scientific">Hyaloscypha bicolor E</name>
    <dbReference type="NCBI Taxonomy" id="1095630"/>
    <lineage>
        <taxon>Eukaryota</taxon>
        <taxon>Fungi</taxon>
        <taxon>Dikarya</taxon>
        <taxon>Ascomycota</taxon>
        <taxon>Pezizomycotina</taxon>
        <taxon>Leotiomycetes</taxon>
        <taxon>Helotiales</taxon>
        <taxon>Hyaloscyphaceae</taxon>
        <taxon>Hyaloscypha</taxon>
        <taxon>Hyaloscypha bicolor</taxon>
    </lineage>
</organism>
<dbReference type="GeneID" id="36594559"/>
<comment type="catalytic activity">
    <reaction evidence="7">
        <text>L-threonyl-[protein] + ATP = O-phospho-L-threonyl-[protein] + ADP + H(+)</text>
        <dbReference type="Rhea" id="RHEA:46608"/>
        <dbReference type="Rhea" id="RHEA-COMP:11060"/>
        <dbReference type="Rhea" id="RHEA-COMP:11605"/>
        <dbReference type="ChEBI" id="CHEBI:15378"/>
        <dbReference type="ChEBI" id="CHEBI:30013"/>
        <dbReference type="ChEBI" id="CHEBI:30616"/>
        <dbReference type="ChEBI" id="CHEBI:61977"/>
        <dbReference type="ChEBI" id="CHEBI:456216"/>
        <dbReference type="EC" id="2.7.11.1"/>
    </reaction>
</comment>
<evidence type="ECO:0000256" key="6">
    <source>
        <dbReference type="ARBA" id="ARBA00022840"/>
    </source>
</evidence>
<feature type="region of interest" description="Disordered" evidence="9">
    <location>
        <begin position="497"/>
        <end position="561"/>
    </location>
</feature>
<feature type="compositionally biased region" description="Basic and acidic residues" evidence="9">
    <location>
        <begin position="497"/>
        <end position="506"/>
    </location>
</feature>
<evidence type="ECO:0000256" key="2">
    <source>
        <dbReference type="ARBA" id="ARBA00022527"/>
    </source>
</evidence>
<dbReference type="OrthoDB" id="5986190at2759"/>
<reference evidence="11 12" key="1">
    <citation type="submission" date="2016-04" db="EMBL/GenBank/DDBJ databases">
        <title>A degradative enzymes factory behind the ericoid mycorrhizal symbiosis.</title>
        <authorList>
            <consortium name="DOE Joint Genome Institute"/>
            <person name="Martino E."/>
            <person name="Morin E."/>
            <person name="Grelet G."/>
            <person name="Kuo A."/>
            <person name="Kohler A."/>
            <person name="Daghino S."/>
            <person name="Barry K."/>
            <person name="Choi C."/>
            <person name="Cichocki N."/>
            <person name="Clum A."/>
            <person name="Copeland A."/>
            <person name="Hainaut M."/>
            <person name="Haridas S."/>
            <person name="Labutti K."/>
            <person name="Lindquist E."/>
            <person name="Lipzen A."/>
            <person name="Khouja H.-R."/>
            <person name="Murat C."/>
            <person name="Ohm R."/>
            <person name="Olson A."/>
            <person name="Spatafora J."/>
            <person name="Veneault-Fourrey C."/>
            <person name="Henrissat B."/>
            <person name="Grigoriev I."/>
            <person name="Martin F."/>
            <person name="Perotto S."/>
        </authorList>
    </citation>
    <scope>NUCLEOTIDE SEQUENCE [LARGE SCALE GENOMIC DNA]</scope>
    <source>
        <strain evidence="11 12">E</strain>
    </source>
</reference>
<keyword evidence="5" id="KW-0418">Kinase</keyword>
<dbReference type="PANTHER" id="PTHR43671">
    <property type="entry name" value="SERINE/THREONINE-PROTEIN KINASE NEK"/>
    <property type="match status" value="1"/>
</dbReference>
<dbReference type="GO" id="GO:0004674">
    <property type="term" value="F:protein serine/threonine kinase activity"/>
    <property type="evidence" value="ECO:0007669"/>
    <property type="project" value="UniProtKB-KW"/>
</dbReference>
<dbReference type="InterPro" id="IPR000719">
    <property type="entry name" value="Prot_kinase_dom"/>
</dbReference>
<keyword evidence="4" id="KW-0547">Nucleotide-binding</keyword>
<comment type="catalytic activity">
    <reaction evidence="8">
        <text>L-seryl-[protein] + ATP = O-phospho-L-seryl-[protein] + ADP + H(+)</text>
        <dbReference type="Rhea" id="RHEA:17989"/>
        <dbReference type="Rhea" id="RHEA-COMP:9863"/>
        <dbReference type="Rhea" id="RHEA-COMP:11604"/>
        <dbReference type="ChEBI" id="CHEBI:15378"/>
        <dbReference type="ChEBI" id="CHEBI:29999"/>
        <dbReference type="ChEBI" id="CHEBI:30616"/>
        <dbReference type="ChEBI" id="CHEBI:83421"/>
        <dbReference type="ChEBI" id="CHEBI:456216"/>
        <dbReference type="EC" id="2.7.11.1"/>
    </reaction>
</comment>
<dbReference type="PROSITE" id="PS50011">
    <property type="entry name" value="PROTEIN_KINASE_DOM"/>
    <property type="match status" value="1"/>
</dbReference>
<sequence length="981" mass="109612">MSQSNTPRFYLSEPFQNFYHWLKENHKSSGHPGDAPFLPYDLLSAHLESNECEVLNTLLGAVYEGQAVPISAKGVVSAYSKIFCILIYIGKIESLPVFMGCDDLNDQHLPFRLHARPSQFPFDPTAPTFFEDFCHAQWSFCPPSIDANCNRRLEKDYVLPFTKKQQIAKGASATISTIEIYPLYNTLPTLAHAINESATIFVLKTYQGKDAEKSWTNEVQTFQKLRAVGSSPNVIGFYTAFKHGSTWHCILEYADRGSLGQYLQLNMPPKDGIDIARLWKRVLGLVRGLKDLHDGHEVIFHQDVKPANVLVLSDLGNSSQYASVFKIADLGTSHSKRIVPTDQDHSDPDAQGTRTYGAPECYRPDSILGQGGLRVTKAVDVFSLGCILSEVAVWMSGGYKNLIQYRQARRKAINQIPDSHDGDCFHNGINRLPIVGEWHREVQSRLKSSDDTFTPTLIPLIEEMLLDATHRGDAKTLCTKAHTIFAEALHDFRTRSPDRIIPDDILPRSLRAQGQRMDPPVRPYDNHQRPGSTEFTPPSIHTNSAASSSESSSNQSQPESLVRLQSTLMSGSQGTLPGVHAFESGSRLGRHGHVTSAPLEGTATLFENYDTETRRYSEQPVHPIRPKITRDGPQISSMIDRAPGSALFARPSIPFSHNSGHAVTNGDVFGPNAMDNSHESEPYSPLTGAVSPPVRPSTCCPVAFPATPVSTNLLANSRNRRSVVANMSRNEAMLWRDRKKSTSMWSRDPDPVLRDQWVLKFLEDRDSVIIIDDSESMRKHHWEDMTELLGIMAYMIKSFDKDGIDLYFAQSNAKHNEDTSSKLVTIVEKRKHEEGLGYTDMSVRLEQILGEYASKIQRQSWQNIITRGLNLYIFTDAIWTPLCDIVPAIDKMVGKLVAFNLPEKQVGLQFISFGDDAECLKRLKLVDNYLVSKPKLPHDIVDTTPATGNVYKMIRGAIDRNFDYASEEASSSATNSSYLPP</sequence>
<evidence type="ECO:0000256" key="3">
    <source>
        <dbReference type="ARBA" id="ARBA00022679"/>
    </source>
</evidence>
<evidence type="ECO:0000256" key="4">
    <source>
        <dbReference type="ARBA" id="ARBA00022741"/>
    </source>
</evidence>
<dbReference type="SMART" id="SM00220">
    <property type="entry name" value="S_TKc"/>
    <property type="match status" value="1"/>
</dbReference>
<gene>
    <name evidence="11" type="ORF">K444DRAFT_660580</name>
</gene>
<dbReference type="PANTHER" id="PTHR43671:SF98">
    <property type="entry name" value="SERINE_THREONINE-PROTEIN KINASE NEK11"/>
    <property type="match status" value="1"/>
</dbReference>
<dbReference type="STRING" id="1095630.A0A2J6TMI6"/>
<evidence type="ECO:0000259" key="10">
    <source>
        <dbReference type="PROSITE" id="PS50011"/>
    </source>
</evidence>
<protein>
    <recommendedName>
        <fullName evidence="1">non-specific serine/threonine protein kinase</fullName>
        <ecNumber evidence="1">2.7.11.1</ecNumber>
    </recommendedName>
</protein>
<dbReference type="SUPFAM" id="SSF56112">
    <property type="entry name" value="Protein kinase-like (PK-like)"/>
    <property type="match status" value="1"/>
</dbReference>
<keyword evidence="2" id="KW-0723">Serine/threonine-protein kinase</keyword>
<feature type="compositionally biased region" description="Low complexity" evidence="9">
    <location>
        <begin position="543"/>
        <end position="560"/>
    </location>
</feature>
<dbReference type="EMBL" id="KZ613769">
    <property type="protein sequence ID" value="PMD64231.1"/>
    <property type="molecule type" value="Genomic_DNA"/>
</dbReference>
<dbReference type="GO" id="GO:0005524">
    <property type="term" value="F:ATP binding"/>
    <property type="evidence" value="ECO:0007669"/>
    <property type="project" value="UniProtKB-KW"/>
</dbReference>
<evidence type="ECO:0000313" key="11">
    <source>
        <dbReference type="EMBL" id="PMD64231.1"/>
    </source>
</evidence>
<dbReference type="Pfam" id="PF00069">
    <property type="entry name" value="Pkinase"/>
    <property type="match status" value="1"/>
</dbReference>
<dbReference type="CDD" id="cd00180">
    <property type="entry name" value="PKc"/>
    <property type="match status" value="1"/>
</dbReference>
<dbReference type="AlphaFoldDB" id="A0A2J6TMI6"/>
<dbReference type="EC" id="2.7.11.1" evidence="1"/>
<evidence type="ECO:0000256" key="5">
    <source>
        <dbReference type="ARBA" id="ARBA00022777"/>
    </source>
</evidence>
<name>A0A2J6TMI6_9HELO</name>
<accession>A0A2J6TMI6</accession>
<dbReference type="RefSeq" id="XP_024741135.1">
    <property type="nucleotide sequence ID" value="XM_024886482.1"/>
</dbReference>
<dbReference type="InterPro" id="IPR008271">
    <property type="entry name" value="Ser/Thr_kinase_AS"/>
</dbReference>
<evidence type="ECO:0000256" key="8">
    <source>
        <dbReference type="ARBA" id="ARBA00048679"/>
    </source>
</evidence>
<dbReference type="Gene3D" id="1.10.510.10">
    <property type="entry name" value="Transferase(Phosphotransferase) domain 1"/>
    <property type="match status" value="1"/>
</dbReference>
<feature type="domain" description="Protein kinase" evidence="10">
    <location>
        <begin position="161"/>
        <end position="485"/>
    </location>
</feature>
<feature type="compositionally biased region" description="Polar residues" evidence="9">
    <location>
        <begin position="529"/>
        <end position="542"/>
    </location>
</feature>
<dbReference type="InParanoid" id="A0A2J6TMI6"/>